<sequence length="254" mass="28055">MKTRTIILTILFAMLTLGNAAYADSGFEKADAAITNAIQEEYSQFYAESLESQKSEFHGDGKVSFHEATLGEGIAYYKLNVQGDGVSHELLGYKFPLYLEGEQVAVVDATSESGVWKIFNISNHNDFDNTIKQLESDYANQGKIELIDDKRYDLNYLYTESANNEEYINLTNEESITSTEIMNMVNDSTDASNDVQQKTRDGAILVGGGSNLSASTSSHTSLLQPIILFGLSLLFAIPVFLVLINKRKASSKLK</sequence>
<dbReference type="EMBL" id="JAGGKG010000013">
    <property type="protein sequence ID" value="MBP1906212.1"/>
    <property type="molecule type" value="Genomic_DNA"/>
</dbReference>
<evidence type="ECO:0000313" key="4">
    <source>
        <dbReference type="Proteomes" id="UP001519272"/>
    </source>
</evidence>
<reference evidence="3 4" key="1">
    <citation type="submission" date="2021-03" db="EMBL/GenBank/DDBJ databases">
        <title>Genomic Encyclopedia of Type Strains, Phase IV (KMG-IV): sequencing the most valuable type-strain genomes for metagenomic binning, comparative biology and taxonomic classification.</title>
        <authorList>
            <person name="Goeker M."/>
        </authorList>
    </citation>
    <scope>NUCLEOTIDE SEQUENCE [LARGE SCALE GENOMIC DNA]</scope>
    <source>
        <strain evidence="3 4">DSM 14349</strain>
    </source>
</reference>
<accession>A0ABS4FUF9</accession>
<evidence type="ECO:0000256" key="2">
    <source>
        <dbReference type="SAM" id="SignalP"/>
    </source>
</evidence>
<feature type="transmembrane region" description="Helical" evidence="1">
    <location>
        <begin position="222"/>
        <end position="244"/>
    </location>
</feature>
<keyword evidence="1" id="KW-0472">Membrane</keyword>
<keyword evidence="2" id="KW-0732">Signal</keyword>
<comment type="caution">
    <text evidence="3">The sequence shown here is derived from an EMBL/GenBank/DDBJ whole genome shotgun (WGS) entry which is preliminary data.</text>
</comment>
<feature type="chain" id="PRO_5045795648" evidence="2">
    <location>
        <begin position="24"/>
        <end position="254"/>
    </location>
</feature>
<dbReference type="Proteomes" id="UP001519272">
    <property type="component" value="Unassembled WGS sequence"/>
</dbReference>
<keyword evidence="1" id="KW-0812">Transmembrane</keyword>
<dbReference type="RefSeq" id="WP_210089813.1">
    <property type="nucleotide sequence ID" value="NZ_JAGGKG010000013.1"/>
</dbReference>
<protein>
    <submittedName>
        <fullName evidence="3">Preprotein translocase subunit SecG</fullName>
    </submittedName>
</protein>
<evidence type="ECO:0000313" key="3">
    <source>
        <dbReference type="EMBL" id="MBP1906212.1"/>
    </source>
</evidence>
<feature type="signal peptide" evidence="2">
    <location>
        <begin position="1"/>
        <end position="23"/>
    </location>
</feature>
<keyword evidence="4" id="KW-1185">Reference proteome</keyword>
<evidence type="ECO:0000256" key="1">
    <source>
        <dbReference type="SAM" id="Phobius"/>
    </source>
</evidence>
<proteinExistence type="predicted"/>
<organism evidence="3 4">
    <name type="scientific">Paenibacillus turicensis</name>
    <dbReference type="NCBI Taxonomy" id="160487"/>
    <lineage>
        <taxon>Bacteria</taxon>
        <taxon>Bacillati</taxon>
        <taxon>Bacillota</taxon>
        <taxon>Bacilli</taxon>
        <taxon>Bacillales</taxon>
        <taxon>Paenibacillaceae</taxon>
        <taxon>Paenibacillus</taxon>
    </lineage>
</organism>
<name>A0ABS4FUF9_9BACL</name>
<keyword evidence="1" id="KW-1133">Transmembrane helix</keyword>
<gene>
    <name evidence="3" type="ORF">J2Z32_002861</name>
</gene>